<dbReference type="AlphaFoldDB" id="A0A016S477"/>
<dbReference type="EMBL" id="JARK01001640">
    <property type="protein sequence ID" value="EYB85132.1"/>
    <property type="molecule type" value="Genomic_DNA"/>
</dbReference>
<protein>
    <submittedName>
        <fullName evidence="1">Uncharacterized protein</fullName>
    </submittedName>
</protein>
<evidence type="ECO:0000313" key="1">
    <source>
        <dbReference type="EMBL" id="EYB85132.1"/>
    </source>
</evidence>
<accession>A0A016S477</accession>
<dbReference type="Proteomes" id="UP000024635">
    <property type="component" value="Unassembled WGS sequence"/>
</dbReference>
<proteinExistence type="predicted"/>
<organism evidence="1 2">
    <name type="scientific">Ancylostoma ceylanicum</name>
    <dbReference type="NCBI Taxonomy" id="53326"/>
    <lineage>
        <taxon>Eukaryota</taxon>
        <taxon>Metazoa</taxon>
        <taxon>Ecdysozoa</taxon>
        <taxon>Nematoda</taxon>
        <taxon>Chromadorea</taxon>
        <taxon>Rhabditida</taxon>
        <taxon>Rhabditina</taxon>
        <taxon>Rhabditomorpha</taxon>
        <taxon>Strongyloidea</taxon>
        <taxon>Ancylostomatidae</taxon>
        <taxon>Ancylostomatinae</taxon>
        <taxon>Ancylostoma</taxon>
    </lineage>
</organism>
<comment type="caution">
    <text evidence="1">The sequence shown here is derived from an EMBL/GenBank/DDBJ whole genome shotgun (WGS) entry which is preliminary data.</text>
</comment>
<gene>
    <name evidence="1" type="primary">Acey_s0304.g1934</name>
    <name evidence="1" type="ORF">Y032_0304g1934</name>
</gene>
<sequence>MLARSVVRRLVHVRSIASTSGEPTGGHKIRHGVDDTNVYCAVAPRAFRGRRRVTAIDADCTCEFERNCPFQHENSR</sequence>
<name>A0A016S477_9BILA</name>
<evidence type="ECO:0000313" key="2">
    <source>
        <dbReference type="Proteomes" id="UP000024635"/>
    </source>
</evidence>
<keyword evidence="2" id="KW-1185">Reference proteome</keyword>
<reference evidence="2" key="1">
    <citation type="journal article" date="2015" name="Nat. Genet.">
        <title>The genome and transcriptome of the zoonotic hookworm Ancylostoma ceylanicum identify infection-specific gene families.</title>
        <authorList>
            <person name="Schwarz E.M."/>
            <person name="Hu Y."/>
            <person name="Antoshechkin I."/>
            <person name="Miller M.M."/>
            <person name="Sternberg P.W."/>
            <person name="Aroian R.V."/>
        </authorList>
    </citation>
    <scope>NUCLEOTIDE SEQUENCE</scope>
    <source>
        <strain evidence="2">HY135</strain>
    </source>
</reference>